<sequence length="198" mass="21383">MLISGRIIELVTNNNPQDLSTILRVLRVTWANSMLHGIPMPKIPRVLQPFMCALDIHGVPTEGPLKTALQVTKSIRVRGDHLPRALNSDGNFLGAMIAMATMGAVQSPERCRRCLRGNGSFGASHNDCRVLRVNDQILFDGACISCLAQQGVRCTLANREIIDLEEEDEVQVVAGPAGGAAEDDDDIQMVPSPADGMV</sequence>
<organism evidence="2 3">
    <name type="scientific">Lasiodiplodia theobromae</name>
    <dbReference type="NCBI Taxonomy" id="45133"/>
    <lineage>
        <taxon>Eukaryota</taxon>
        <taxon>Fungi</taxon>
        <taxon>Dikarya</taxon>
        <taxon>Ascomycota</taxon>
        <taxon>Pezizomycotina</taxon>
        <taxon>Dothideomycetes</taxon>
        <taxon>Dothideomycetes incertae sedis</taxon>
        <taxon>Botryosphaeriales</taxon>
        <taxon>Botryosphaeriaceae</taxon>
        <taxon>Lasiodiplodia</taxon>
    </lineage>
</organism>
<proteinExistence type="predicted"/>
<evidence type="ECO:0000313" key="3">
    <source>
        <dbReference type="Proteomes" id="UP000325902"/>
    </source>
</evidence>
<name>A0A5N5DAN2_9PEZI</name>
<dbReference type="Proteomes" id="UP000325902">
    <property type="component" value="Unassembled WGS sequence"/>
</dbReference>
<keyword evidence="3" id="KW-1185">Reference proteome</keyword>
<evidence type="ECO:0000256" key="1">
    <source>
        <dbReference type="SAM" id="MobiDB-lite"/>
    </source>
</evidence>
<dbReference type="EMBL" id="VCHE01000038">
    <property type="protein sequence ID" value="KAB2574893.1"/>
    <property type="molecule type" value="Genomic_DNA"/>
</dbReference>
<dbReference type="Pfam" id="PF12511">
    <property type="entry name" value="DUF3716"/>
    <property type="match status" value="1"/>
</dbReference>
<dbReference type="InterPro" id="IPR022190">
    <property type="entry name" value="DUF3716"/>
</dbReference>
<accession>A0A5N5DAN2</accession>
<dbReference type="AlphaFoldDB" id="A0A5N5DAN2"/>
<evidence type="ECO:0000313" key="2">
    <source>
        <dbReference type="EMBL" id="KAB2574893.1"/>
    </source>
</evidence>
<feature type="region of interest" description="Disordered" evidence="1">
    <location>
        <begin position="176"/>
        <end position="198"/>
    </location>
</feature>
<gene>
    <name evidence="2" type="ORF">DBV05_g6401</name>
</gene>
<comment type="caution">
    <text evidence="2">The sequence shown here is derived from an EMBL/GenBank/DDBJ whole genome shotgun (WGS) entry which is preliminary data.</text>
</comment>
<reference evidence="2 3" key="1">
    <citation type="journal article" date="2019" name="Sci. Rep.">
        <title>A multi-omics analysis of the grapevine pathogen Lasiodiplodia theobromae reveals that temperature affects the expression of virulence- and pathogenicity-related genes.</title>
        <authorList>
            <person name="Felix C."/>
            <person name="Meneses R."/>
            <person name="Goncalves M.F.M."/>
            <person name="Tilleman L."/>
            <person name="Duarte A.S."/>
            <person name="Jorrin-Novo J.V."/>
            <person name="Van de Peer Y."/>
            <person name="Deforce D."/>
            <person name="Van Nieuwerburgh F."/>
            <person name="Esteves A.C."/>
            <person name="Alves A."/>
        </authorList>
    </citation>
    <scope>NUCLEOTIDE SEQUENCE [LARGE SCALE GENOMIC DNA]</scope>
    <source>
        <strain evidence="2 3">LA-SOL3</strain>
    </source>
</reference>
<protein>
    <submittedName>
        <fullName evidence="2">Uncharacterized protein</fullName>
    </submittedName>
</protein>